<keyword evidence="2 4" id="KW-0238">DNA-binding</keyword>
<dbReference type="PROSITE" id="PS51898">
    <property type="entry name" value="TYR_RECOMBINASE"/>
    <property type="match status" value="1"/>
</dbReference>
<gene>
    <name evidence="8" type="ORF">ACFPRC_06065</name>
</gene>
<evidence type="ECO:0000256" key="1">
    <source>
        <dbReference type="ARBA" id="ARBA00008857"/>
    </source>
</evidence>
<dbReference type="Gene3D" id="1.10.443.10">
    <property type="entry name" value="Intergrase catalytic core"/>
    <property type="match status" value="1"/>
</dbReference>
<evidence type="ECO:0000256" key="3">
    <source>
        <dbReference type="ARBA" id="ARBA00023172"/>
    </source>
</evidence>
<evidence type="ECO:0000256" key="2">
    <source>
        <dbReference type="ARBA" id="ARBA00023125"/>
    </source>
</evidence>
<comment type="similarity">
    <text evidence="1">Belongs to the 'phage' integrase family.</text>
</comment>
<dbReference type="InterPro" id="IPR053876">
    <property type="entry name" value="Phage_int_M"/>
</dbReference>
<evidence type="ECO:0000313" key="8">
    <source>
        <dbReference type="EMBL" id="MFC5014442.1"/>
    </source>
</evidence>
<protein>
    <submittedName>
        <fullName evidence="8">Tyrosine-type recombinase/integrase</fullName>
    </submittedName>
</protein>
<keyword evidence="3" id="KW-0233">DNA recombination</keyword>
<name>A0ABV9WQJ6_9ACTN</name>
<feature type="region of interest" description="Disordered" evidence="5">
    <location>
        <begin position="412"/>
        <end position="447"/>
    </location>
</feature>
<dbReference type="CDD" id="cd01189">
    <property type="entry name" value="INT_ICEBs1_C_like"/>
    <property type="match status" value="1"/>
</dbReference>
<dbReference type="InterPro" id="IPR011010">
    <property type="entry name" value="DNA_brk_join_enz"/>
</dbReference>
<dbReference type="InterPro" id="IPR050090">
    <property type="entry name" value="Tyrosine_recombinase_XerCD"/>
</dbReference>
<comment type="caution">
    <text evidence="8">The sequence shown here is derived from an EMBL/GenBank/DDBJ whole genome shotgun (WGS) entry which is preliminary data.</text>
</comment>
<dbReference type="PROSITE" id="PS51900">
    <property type="entry name" value="CB"/>
    <property type="match status" value="1"/>
</dbReference>
<reference evidence="9" key="1">
    <citation type="journal article" date="2019" name="Int. J. Syst. Evol. Microbiol.">
        <title>The Global Catalogue of Microorganisms (GCM) 10K type strain sequencing project: providing services to taxonomists for standard genome sequencing and annotation.</title>
        <authorList>
            <consortium name="The Broad Institute Genomics Platform"/>
            <consortium name="The Broad Institute Genome Sequencing Center for Infectious Disease"/>
            <person name="Wu L."/>
            <person name="Ma J."/>
        </authorList>
    </citation>
    <scope>NUCLEOTIDE SEQUENCE [LARGE SCALE GENOMIC DNA]</scope>
    <source>
        <strain evidence="9">CGMCC 4.1542</strain>
    </source>
</reference>
<dbReference type="Proteomes" id="UP001595855">
    <property type="component" value="Unassembled WGS sequence"/>
</dbReference>
<evidence type="ECO:0000259" key="7">
    <source>
        <dbReference type="PROSITE" id="PS51900"/>
    </source>
</evidence>
<dbReference type="RefSeq" id="WP_263549178.1">
    <property type="nucleotide sequence ID" value="NZ_CP116257.1"/>
</dbReference>
<dbReference type="InterPro" id="IPR044068">
    <property type="entry name" value="CB"/>
</dbReference>
<dbReference type="PANTHER" id="PTHR30349:SF64">
    <property type="entry name" value="PROPHAGE INTEGRASE INTD-RELATED"/>
    <property type="match status" value="1"/>
</dbReference>
<evidence type="ECO:0000256" key="5">
    <source>
        <dbReference type="SAM" id="MobiDB-lite"/>
    </source>
</evidence>
<sequence>MSTVCTPVEKEIPLAGYIEDRWIKKKKDPVTGKRERTARYGKGKRYKAAGIPGVRDRSFDTLEDAKAWLRRSSTDQERGEFVDPRDGSLTVAEYVERYWMPGVRGEAKTRKGIDERIRLHVIPHLGDVSLNEVSAAELRAYIVRLESSCSPQYARSILSTLSSVLETAVDDKRLARNPMRSKSVRWPKLPDERREAWPEALARSVRDEISQRHRIAVILGLGCGLRQGEVFGLSMEDVDHARGVLHVRRQVQIVNGRKYFTLPKGGKTRVADMPRSVADELVKHARAYPGDKVELPWGGPESDRERKKFGLVLTTKYGNAIAANTWNTEIWKPALARAGVIPPRVKGAKPWQWQAAPKDGFHVLRHTYASLVLEAGESVVTLAKWLGHSSPTITLDHYAHFMPEAGKKGRRAIDSLLGERAEESSGPNSPDSPPGPILSGDATVRRA</sequence>
<evidence type="ECO:0000259" key="6">
    <source>
        <dbReference type="PROSITE" id="PS51898"/>
    </source>
</evidence>
<feature type="domain" description="Core-binding (CB)" evidence="7">
    <location>
        <begin position="89"/>
        <end position="169"/>
    </location>
</feature>
<dbReference type="SUPFAM" id="SSF56349">
    <property type="entry name" value="DNA breaking-rejoining enzymes"/>
    <property type="match status" value="1"/>
</dbReference>
<evidence type="ECO:0000313" key="9">
    <source>
        <dbReference type="Proteomes" id="UP001595855"/>
    </source>
</evidence>
<dbReference type="PANTHER" id="PTHR30349">
    <property type="entry name" value="PHAGE INTEGRASE-RELATED"/>
    <property type="match status" value="1"/>
</dbReference>
<feature type="compositionally biased region" description="Basic and acidic residues" evidence="5">
    <location>
        <begin position="412"/>
        <end position="423"/>
    </location>
</feature>
<dbReference type="InterPro" id="IPR010998">
    <property type="entry name" value="Integrase_recombinase_N"/>
</dbReference>
<dbReference type="InterPro" id="IPR002104">
    <property type="entry name" value="Integrase_catalytic"/>
</dbReference>
<dbReference type="EMBL" id="JBHSJO010000001">
    <property type="protein sequence ID" value="MFC5014442.1"/>
    <property type="molecule type" value="Genomic_DNA"/>
</dbReference>
<evidence type="ECO:0000256" key="4">
    <source>
        <dbReference type="PROSITE-ProRule" id="PRU01248"/>
    </source>
</evidence>
<keyword evidence="9" id="KW-1185">Reference proteome</keyword>
<organism evidence="8 9">
    <name type="scientific">Streptomyces lienomycini</name>
    <dbReference type="NCBI Taxonomy" id="284035"/>
    <lineage>
        <taxon>Bacteria</taxon>
        <taxon>Bacillati</taxon>
        <taxon>Actinomycetota</taxon>
        <taxon>Actinomycetes</taxon>
        <taxon>Kitasatosporales</taxon>
        <taxon>Streptomycetaceae</taxon>
        <taxon>Streptomyces</taxon>
    </lineage>
</organism>
<dbReference type="Pfam" id="PF22022">
    <property type="entry name" value="Phage_int_M"/>
    <property type="match status" value="1"/>
</dbReference>
<dbReference type="InterPro" id="IPR013762">
    <property type="entry name" value="Integrase-like_cat_sf"/>
</dbReference>
<feature type="domain" description="Tyr recombinase" evidence="6">
    <location>
        <begin position="188"/>
        <end position="411"/>
    </location>
</feature>
<proteinExistence type="inferred from homology"/>
<accession>A0ABV9WQJ6</accession>
<dbReference type="Gene3D" id="1.10.150.130">
    <property type="match status" value="1"/>
</dbReference>
<dbReference type="Pfam" id="PF00589">
    <property type="entry name" value="Phage_integrase"/>
    <property type="match status" value="1"/>
</dbReference>